<accession>A0ACC8XDA7</accession>
<reference evidence="1" key="1">
    <citation type="submission" date="2016-08" db="EMBL/GenBank/DDBJ databases">
        <authorList>
            <person name="Ngugi D.K."/>
            <person name="Miyake S."/>
            <person name="Stingl U."/>
        </authorList>
    </citation>
    <scope>NUCLEOTIDE SEQUENCE</scope>
    <source>
        <strain evidence="1">SCG-B11WGA-EpuloA1</strain>
    </source>
</reference>
<protein>
    <submittedName>
        <fullName evidence="1">Uncharacterized protein</fullName>
    </submittedName>
</protein>
<comment type="caution">
    <text evidence="1">The sequence shown here is derived from an EMBL/GenBank/DDBJ whole genome shotgun (WGS) entry which is preliminary data.</text>
</comment>
<name>A0ACC8XDA7_9FIRM</name>
<gene>
    <name evidence="1" type="ORF">AN396_05045</name>
</gene>
<dbReference type="Proteomes" id="UP000188605">
    <property type="component" value="Unassembled WGS sequence"/>
</dbReference>
<dbReference type="EMBL" id="LJDB01000045">
    <property type="protein sequence ID" value="ONI40786.1"/>
    <property type="molecule type" value="Genomic_DNA"/>
</dbReference>
<keyword evidence="2" id="KW-1185">Reference proteome</keyword>
<evidence type="ECO:0000313" key="2">
    <source>
        <dbReference type="Proteomes" id="UP000188605"/>
    </source>
</evidence>
<evidence type="ECO:0000313" key="1">
    <source>
        <dbReference type="EMBL" id="ONI40786.1"/>
    </source>
</evidence>
<sequence>MNIKCKVSYAVLFLSAIVFADVYKFNVMAQSPYIIVDYIKANEKDSPISFMLEVNDEPLISVNPFTKMPLASTFKLTLAVEYARQVGEKMLKPHAKVDIDTIEQYYLPKIDGDAHLKWLEYIEENNLLQNDSISISEVVKGMVMFNSDANTDFLMNYLGIENINATIRTLGLRDHSEVYPIGGALAIADYINLKENLSETELEKRITKMTNREYINQAIIIQDLMNTNSLPSEVKNAKIATSNFDIQQIWIDRFISATANDYMSLLDIINSRTYFNKDAQDELNHVLEYLVYDPIIEENLNHFGFKNGNISGVLTDARYAEDKEGNKIEIVLMMNDLSQKDYNTILNNIDQFMMRCILDENFRDKVVTMLN</sequence>
<proteinExistence type="predicted"/>
<organism evidence="1 2">
    <name type="scientific">Candidatus Epulonipiscium fishelsonii</name>
    <dbReference type="NCBI Taxonomy" id="77094"/>
    <lineage>
        <taxon>Bacteria</taxon>
        <taxon>Bacillati</taxon>
        <taxon>Bacillota</taxon>
        <taxon>Clostridia</taxon>
        <taxon>Lachnospirales</taxon>
        <taxon>Lachnospiraceae</taxon>
        <taxon>Candidatus Epulonipiscium</taxon>
    </lineage>
</organism>